<feature type="transmembrane region" description="Helical" evidence="8">
    <location>
        <begin position="256"/>
        <end position="280"/>
    </location>
</feature>
<feature type="transmembrane region" description="Helical" evidence="8">
    <location>
        <begin position="103"/>
        <end position="121"/>
    </location>
</feature>
<gene>
    <name evidence="10" type="ORF">SAMN05443668_103585</name>
</gene>
<proteinExistence type="predicted"/>
<dbReference type="SUPFAM" id="SSF103473">
    <property type="entry name" value="MFS general substrate transporter"/>
    <property type="match status" value="1"/>
</dbReference>
<keyword evidence="3" id="KW-1003">Cell membrane</keyword>
<evidence type="ECO:0000256" key="4">
    <source>
        <dbReference type="ARBA" id="ARBA00022692"/>
    </source>
</evidence>
<organism evidence="10 11">
    <name type="scientific">Cryptosporangium aurantiacum</name>
    <dbReference type="NCBI Taxonomy" id="134849"/>
    <lineage>
        <taxon>Bacteria</taxon>
        <taxon>Bacillati</taxon>
        <taxon>Actinomycetota</taxon>
        <taxon>Actinomycetes</taxon>
        <taxon>Cryptosporangiales</taxon>
        <taxon>Cryptosporangiaceae</taxon>
        <taxon>Cryptosporangium</taxon>
    </lineage>
</organism>
<evidence type="ECO:0000259" key="9">
    <source>
        <dbReference type="PROSITE" id="PS50850"/>
    </source>
</evidence>
<evidence type="ECO:0000256" key="7">
    <source>
        <dbReference type="ARBA" id="ARBA00023136"/>
    </source>
</evidence>
<keyword evidence="7 8" id="KW-0472">Membrane</keyword>
<feature type="domain" description="Major facilitator superfamily (MFS) profile" evidence="9">
    <location>
        <begin position="32"/>
        <end position="451"/>
    </location>
</feature>
<name>A0A1M7PQJ5_9ACTN</name>
<protein>
    <submittedName>
        <fullName evidence="10">MFS transporter, MHS family, alpha-ketoglutarate permease</fullName>
    </submittedName>
</protein>
<reference evidence="10 11" key="1">
    <citation type="submission" date="2016-11" db="EMBL/GenBank/DDBJ databases">
        <authorList>
            <person name="Jaros S."/>
            <person name="Januszkiewicz K."/>
            <person name="Wedrychowicz H."/>
        </authorList>
    </citation>
    <scope>NUCLEOTIDE SEQUENCE [LARGE SCALE GENOMIC DNA]</scope>
    <source>
        <strain evidence="10 11">DSM 46144</strain>
    </source>
</reference>
<keyword evidence="6 8" id="KW-1133">Transmembrane helix</keyword>
<accession>A0A1M7PQJ5</accession>
<evidence type="ECO:0000313" key="11">
    <source>
        <dbReference type="Proteomes" id="UP000184440"/>
    </source>
</evidence>
<keyword evidence="2" id="KW-0813">Transport</keyword>
<feature type="transmembrane region" description="Helical" evidence="8">
    <location>
        <begin position="353"/>
        <end position="374"/>
    </location>
</feature>
<dbReference type="Proteomes" id="UP000184440">
    <property type="component" value="Unassembled WGS sequence"/>
</dbReference>
<dbReference type="GO" id="GO:0015293">
    <property type="term" value="F:symporter activity"/>
    <property type="evidence" value="ECO:0007669"/>
    <property type="project" value="UniProtKB-KW"/>
</dbReference>
<dbReference type="EMBL" id="FRCS01000003">
    <property type="protein sequence ID" value="SHN19614.1"/>
    <property type="molecule type" value="Genomic_DNA"/>
</dbReference>
<feature type="transmembrane region" description="Helical" evidence="8">
    <location>
        <begin position="292"/>
        <end position="310"/>
    </location>
</feature>
<dbReference type="InterPro" id="IPR020846">
    <property type="entry name" value="MFS_dom"/>
</dbReference>
<sequence length="451" mass="47101">MFFHILAAAAPAGYRKAVTSVPSRESPPAKRQLLAACVGSIVESFDWLIYAVLAPYFAGAMFPGDDPVAQLLASYLVFAVGFLVRPVGAVVMGRLTDRRGRRYSLVVSVALISVSSLIIALTPDAGAIGIFAAVIVVIARLVQGLAMSGEQTAAGTYVVETAPPDRRFLYGALLSSANYVGQLLALATLAVLLGVLGSEGLESGAWRIGFAVCAVLGLVALWIRRAAPESDTYLEQVAEQRQAAQLPLLRAHWRQAVAVFLLIVPATMGLYFVTAYLPVFLDDAGVADKADISRYLPLLMIYLIAVIALAGRLADRFGGLRVLRAGLVVLVVTTAPVILALQSGALPVIPGSLLYLTVLGVITAPIGIITPQLFPPQIRAVGAGLPSMIGVALFGGTFALVATALSAAGHAGLLPWYVTLGSVLGLTGGLLVRQGDLYDARHSAQPDAVPA</sequence>
<evidence type="ECO:0000256" key="3">
    <source>
        <dbReference type="ARBA" id="ARBA00022475"/>
    </source>
</evidence>
<dbReference type="GO" id="GO:0005886">
    <property type="term" value="C:plasma membrane"/>
    <property type="evidence" value="ECO:0007669"/>
    <property type="project" value="UniProtKB-SubCell"/>
</dbReference>
<keyword evidence="5" id="KW-0769">Symport</keyword>
<dbReference type="Gene3D" id="1.20.1250.20">
    <property type="entry name" value="MFS general substrate transporter like domains"/>
    <property type="match status" value="2"/>
</dbReference>
<dbReference type="PROSITE" id="PS50850">
    <property type="entry name" value="MFS"/>
    <property type="match status" value="1"/>
</dbReference>
<feature type="transmembrane region" description="Helical" evidence="8">
    <location>
        <begin position="205"/>
        <end position="223"/>
    </location>
</feature>
<feature type="transmembrane region" description="Helical" evidence="8">
    <location>
        <begin position="33"/>
        <end position="57"/>
    </location>
</feature>
<evidence type="ECO:0000256" key="6">
    <source>
        <dbReference type="ARBA" id="ARBA00022989"/>
    </source>
</evidence>
<feature type="transmembrane region" description="Helical" evidence="8">
    <location>
        <begin position="168"/>
        <end position="193"/>
    </location>
</feature>
<dbReference type="PANTHER" id="PTHR43528:SF1">
    <property type="entry name" value="ALPHA-KETOGLUTARATE PERMEASE"/>
    <property type="match status" value="1"/>
</dbReference>
<feature type="transmembrane region" description="Helical" evidence="8">
    <location>
        <begin position="386"/>
        <end position="408"/>
    </location>
</feature>
<feature type="transmembrane region" description="Helical" evidence="8">
    <location>
        <begin position="127"/>
        <end position="147"/>
    </location>
</feature>
<evidence type="ECO:0000313" key="10">
    <source>
        <dbReference type="EMBL" id="SHN19614.1"/>
    </source>
</evidence>
<evidence type="ECO:0000256" key="5">
    <source>
        <dbReference type="ARBA" id="ARBA00022847"/>
    </source>
</evidence>
<dbReference type="InterPro" id="IPR051084">
    <property type="entry name" value="H+-coupled_symporters"/>
</dbReference>
<dbReference type="STRING" id="134849.SAMN05443668_103585"/>
<dbReference type="InterPro" id="IPR011701">
    <property type="entry name" value="MFS"/>
</dbReference>
<dbReference type="AlphaFoldDB" id="A0A1M7PQJ5"/>
<dbReference type="PANTHER" id="PTHR43528">
    <property type="entry name" value="ALPHA-KETOGLUTARATE PERMEASE"/>
    <property type="match status" value="1"/>
</dbReference>
<evidence type="ECO:0000256" key="8">
    <source>
        <dbReference type="SAM" id="Phobius"/>
    </source>
</evidence>
<dbReference type="InterPro" id="IPR036259">
    <property type="entry name" value="MFS_trans_sf"/>
</dbReference>
<evidence type="ECO:0000256" key="2">
    <source>
        <dbReference type="ARBA" id="ARBA00022448"/>
    </source>
</evidence>
<feature type="transmembrane region" description="Helical" evidence="8">
    <location>
        <begin position="414"/>
        <end position="432"/>
    </location>
</feature>
<comment type="subcellular location">
    <subcellularLocation>
        <location evidence="1">Cell membrane</location>
        <topology evidence="1">Multi-pass membrane protein</topology>
    </subcellularLocation>
</comment>
<keyword evidence="4 8" id="KW-0812">Transmembrane</keyword>
<dbReference type="Pfam" id="PF07690">
    <property type="entry name" value="MFS_1"/>
    <property type="match status" value="1"/>
</dbReference>
<feature type="transmembrane region" description="Helical" evidence="8">
    <location>
        <begin position="69"/>
        <end position="91"/>
    </location>
</feature>
<keyword evidence="11" id="KW-1185">Reference proteome</keyword>
<feature type="transmembrane region" description="Helical" evidence="8">
    <location>
        <begin position="322"/>
        <end position="341"/>
    </location>
</feature>
<evidence type="ECO:0000256" key="1">
    <source>
        <dbReference type="ARBA" id="ARBA00004651"/>
    </source>
</evidence>